<comment type="caution">
    <text evidence="1">The sequence shown here is derived from an EMBL/GenBank/DDBJ whole genome shotgun (WGS) entry which is preliminary data.</text>
</comment>
<evidence type="ECO:0000313" key="2">
    <source>
        <dbReference type="Proteomes" id="UP000276133"/>
    </source>
</evidence>
<protein>
    <submittedName>
        <fullName evidence="1">Uncharacterized protein</fullName>
    </submittedName>
</protein>
<keyword evidence="2" id="KW-1185">Reference proteome</keyword>
<gene>
    <name evidence="1" type="ORF">BpHYR1_009957</name>
</gene>
<sequence length="59" mass="7101">MIQINLHFGYQDIVQTWTFDLFKYLNELWSLACFRTSSDIDKLSSLRLTNINLLKKLKY</sequence>
<proteinExistence type="predicted"/>
<reference evidence="1 2" key="1">
    <citation type="journal article" date="2018" name="Sci. Rep.">
        <title>Genomic signatures of local adaptation to the degree of environmental predictability in rotifers.</title>
        <authorList>
            <person name="Franch-Gras L."/>
            <person name="Hahn C."/>
            <person name="Garcia-Roger E.M."/>
            <person name="Carmona M.J."/>
            <person name="Serra M."/>
            <person name="Gomez A."/>
        </authorList>
    </citation>
    <scope>NUCLEOTIDE SEQUENCE [LARGE SCALE GENOMIC DNA]</scope>
    <source>
        <strain evidence="1">HYR1</strain>
    </source>
</reference>
<evidence type="ECO:0000313" key="1">
    <source>
        <dbReference type="EMBL" id="RNA11144.1"/>
    </source>
</evidence>
<dbReference type="Proteomes" id="UP000276133">
    <property type="component" value="Unassembled WGS sequence"/>
</dbReference>
<dbReference type="AlphaFoldDB" id="A0A3M7QJ25"/>
<organism evidence="1 2">
    <name type="scientific">Brachionus plicatilis</name>
    <name type="common">Marine rotifer</name>
    <name type="synonym">Brachionus muelleri</name>
    <dbReference type="NCBI Taxonomy" id="10195"/>
    <lineage>
        <taxon>Eukaryota</taxon>
        <taxon>Metazoa</taxon>
        <taxon>Spiralia</taxon>
        <taxon>Gnathifera</taxon>
        <taxon>Rotifera</taxon>
        <taxon>Eurotatoria</taxon>
        <taxon>Monogononta</taxon>
        <taxon>Pseudotrocha</taxon>
        <taxon>Ploima</taxon>
        <taxon>Brachionidae</taxon>
        <taxon>Brachionus</taxon>
    </lineage>
</organism>
<dbReference type="EMBL" id="REGN01006037">
    <property type="protein sequence ID" value="RNA11144.1"/>
    <property type="molecule type" value="Genomic_DNA"/>
</dbReference>
<accession>A0A3M7QJ25</accession>
<name>A0A3M7QJ25_BRAPC</name>